<evidence type="ECO:0000313" key="4">
    <source>
        <dbReference type="Proteomes" id="UP000663903"/>
    </source>
</evidence>
<feature type="transmembrane region" description="Helical" evidence="2">
    <location>
        <begin position="372"/>
        <end position="393"/>
    </location>
</feature>
<dbReference type="KEGG" id="otd:J1M35_06875"/>
<keyword evidence="2" id="KW-0812">Transmembrane</keyword>
<name>A0A975H485_9BURK</name>
<feature type="transmembrane region" description="Helical" evidence="2">
    <location>
        <begin position="189"/>
        <end position="211"/>
    </location>
</feature>
<feature type="transmembrane region" description="Helical" evidence="2">
    <location>
        <begin position="223"/>
        <end position="240"/>
    </location>
</feature>
<feature type="transmembrane region" description="Helical" evidence="2">
    <location>
        <begin position="275"/>
        <end position="299"/>
    </location>
</feature>
<feature type="transmembrane region" description="Helical" evidence="2">
    <location>
        <begin position="305"/>
        <end position="323"/>
    </location>
</feature>
<feature type="transmembrane region" description="Helical" evidence="2">
    <location>
        <begin position="100"/>
        <end position="118"/>
    </location>
</feature>
<gene>
    <name evidence="3" type="ORF">J1M35_06875</name>
</gene>
<feature type="transmembrane region" description="Helical" evidence="2">
    <location>
        <begin position="33"/>
        <end position="53"/>
    </location>
</feature>
<feature type="transmembrane region" description="Helical" evidence="2">
    <location>
        <begin position="344"/>
        <end position="366"/>
    </location>
</feature>
<feature type="transmembrane region" description="Helical" evidence="2">
    <location>
        <begin position="246"/>
        <end position="263"/>
    </location>
</feature>
<evidence type="ECO:0000256" key="1">
    <source>
        <dbReference type="SAM" id="MobiDB-lite"/>
    </source>
</evidence>
<evidence type="ECO:0000313" key="3">
    <source>
        <dbReference type="EMBL" id="QTD46594.1"/>
    </source>
</evidence>
<feature type="compositionally biased region" description="Polar residues" evidence="1">
    <location>
        <begin position="1"/>
        <end position="17"/>
    </location>
</feature>
<organism evidence="3 4">
    <name type="scientific">Ottowia testudinis</name>
    <dbReference type="NCBI Taxonomy" id="2816950"/>
    <lineage>
        <taxon>Bacteria</taxon>
        <taxon>Pseudomonadati</taxon>
        <taxon>Pseudomonadota</taxon>
        <taxon>Betaproteobacteria</taxon>
        <taxon>Burkholderiales</taxon>
        <taxon>Comamonadaceae</taxon>
        <taxon>Ottowia</taxon>
    </lineage>
</organism>
<protein>
    <submittedName>
        <fullName evidence="3">NnrS family protein</fullName>
    </submittedName>
</protein>
<keyword evidence="2" id="KW-0472">Membrane</keyword>
<sequence length="402" mass="42652">MSLTPLSTAVSSPSATESPGGGWPLLRLGFRPFYLGAAAFGALSVPFWLLMWYGAITHPPALAPLLWHAHEILYGFAVAVVVGFLLTAGKAWTGLPTPRGAWLGALALLWLAARIAALGAPYPLYAALDVALLPLVAGVLLNVLLRAKNRRNLPLVGILVLLALANLAFHLNVLGLIDWPALHAMHAALALIVMIECVMGGRVIPFFTANVTPGLKIAPWPRFEFAVLGITALALLAWVARAQGAWTVALLALAAGLNAWRQWRWAPWKTLTRPILWVLHLAYAWIPAGFALLALAQAGWMPQTAGIHALGLGATGGLIIGMITRTARGHTGRPLRAGPLETAAYVLMMLAALLRVGAPLLAPAALTPGLTLAGGAWSLAFLLYLLQYAPWLLRPRADGKDG</sequence>
<feature type="transmembrane region" description="Helical" evidence="2">
    <location>
        <begin position="152"/>
        <end position="177"/>
    </location>
</feature>
<accession>A0A975H485</accession>
<dbReference type="RefSeq" id="WP_208010493.1">
    <property type="nucleotide sequence ID" value="NZ_CP071796.1"/>
</dbReference>
<proteinExistence type="predicted"/>
<dbReference type="EMBL" id="CP071796">
    <property type="protein sequence ID" value="QTD46594.1"/>
    <property type="molecule type" value="Genomic_DNA"/>
</dbReference>
<keyword evidence="2" id="KW-1133">Transmembrane helix</keyword>
<dbReference type="Pfam" id="PF05940">
    <property type="entry name" value="NnrS"/>
    <property type="match status" value="1"/>
</dbReference>
<feature type="transmembrane region" description="Helical" evidence="2">
    <location>
        <begin position="124"/>
        <end position="145"/>
    </location>
</feature>
<evidence type="ECO:0000256" key="2">
    <source>
        <dbReference type="SAM" id="Phobius"/>
    </source>
</evidence>
<reference evidence="3" key="1">
    <citation type="submission" date="2021-03" db="EMBL/GenBank/DDBJ databases">
        <title>Ottowia sp. 27C isolated from the cloaca of a Giant Asian pond turtle (Heosemys grandis).</title>
        <authorList>
            <person name="Spergser J."/>
            <person name="Busse H.-J."/>
        </authorList>
    </citation>
    <scope>NUCLEOTIDE SEQUENCE</scope>
    <source>
        <strain evidence="3">27C</strain>
    </source>
</reference>
<dbReference type="InterPro" id="IPR010266">
    <property type="entry name" value="NnrS"/>
</dbReference>
<dbReference type="Proteomes" id="UP000663903">
    <property type="component" value="Chromosome"/>
</dbReference>
<feature type="region of interest" description="Disordered" evidence="1">
    <location>
        <begin position="1"/>
        <end position="20"/>
    </location>
</feature>
<feature type="transmembrane region" description="Helical" evidence="2">
    <location>
        <begin position="65"/>
        <end position="88"/>
    </location>
</feature>
<dbReference type="AlphaFoldDB" id="A0A975H485"/>
<keyword evidence="4" id="KW-1185">Reference proteome</keyword>